<dbReference type="Proteomes" id="UP000216207">
    <property type="component" value="Unassembled WGS sequence"/>
</dbReference>
<evidence type="ECO:0000313" key="2">
    <source>
        <dbReference type="EMBL" id="PAE86656.1"/>
    </source>
</evidence>
<reference evidence="2 3" key="1">
    <citation type="submission" date="2017-07" db="EMBL/GenBank/DDBJ databases">
        <title>Isolation and whole genome analysis of endospore-forming bacteria from heroin.</title>
        <authorList>
            <person name="Kalinowski J."/>
            <person name="Ahrens B."/>
            <person name="Al-Dilaimi A."/>
            <person name="Winkler A."/>
            <person name="Wibberg D."/>
            <person name="Schleenbecker U."/>
            <person name="Ruckert C."/>
            <person name="Wolfel R."/>
            <person name="Grass G."/>
        </authorList>
    </citation>
    <scope>NUCLEOTIDE SEQUENCE [LARGE SCALE GENOMIC DNA]</scope>
    <source>
        <strain evidence="2 3">7539</strain>
    </source>
</reference>
<evidence type="ECO:0000256" key="1">
    <source>
        <dbReference type="SAM" id="MobiDB-lite"/>
    </source>
</evidence>
<evidence type="ECO:0000313" key="3">
    <source>
        <dbReference type="Proteomes" id="UP000216207"/>
    </source>
</evidence>
<organism evidence="2 3">
    <name type="scientific">Shouchella clausii</name>
    <name type="common">Alkalihalobacillus clausii</name>
    <dbReference type="NCBI Taxonomy" id="79880"/>
    <lineage>
        <taxon>Bacteria</taxon>
        <taxon>Bacillati</taxon>
        <taxon>Bacillota</taxon>
        <taxon>Bacilli</taxon>
        <taxon>Bacillales</taxon>
        <taxon>Bacillaceae</taxon>
        <taxon>Shouchella</taxon>
    </lineage>
</organism>
<feature type="region of interest" description="Disordered" evidence="1">
    <location>
        <begin position="101"/>
        <end position="126"/>
    </location>
</feature>
<comment type="caution">
    <text evidence="2">The sequence shown here is derived from an EMBL/GenBank/DDBJ whole genome shotgun (WGS) entry which is preliminary data.</text>
</comment>
<protein>
    <submittedName>
        <fullName evidence="2">Uncharacterized protein</fullName>
    </submittedName>
</protein>
<sequence>MPTAQDVLIKDLFDEEESQPQQNETLEILEFMKTNGVPLTSDQVKASFILKENGLSDIADFAVRAKPAVTPYKRFFELVNKLTMADRIKGNAKLSSILKANANPANAPQPNPKDYQAKMLRESELR</sequence>
<name>A0A268NT52_SHOCL</name>
<dbReference type="EMBL" id="NPCC01000060">
    <property type="protein sequence ID" value="PAE86656.1"/>
    <property type="molecule type" value="Genomic_DNA"/>
</dbReference>
<feature type="compositionally biased region" description="Basic and acidic residues" evidence="1">
    <location>
        <begin position="115"/>
        <end position="126"/>
    </location>
</feature>
<gene>
    <name evidence="2" type="ORF">CHH72_22355</name>
</gene>
<dbReference type="AlphaFoldDB" id="A0A268NT52"/>
<dbReference type="RefSeq" id="WP_095327465.1">
    <property type="nucleotide sequence ID" value="NZ_NPCC01000060.1"/>
</dbReference>
<proteinExistence type="predicted"/>
<accession>A0A268NT52</accession>